<protein>
    <submittedName>
        <fullName evidence="2">ATPase subunit of ABC transporter with duplicated ATPase domains</fullName>
    </submittedName>
</protein>
<comment type="caution">
    <text evidence="2">The sequence shown here is derived from an EMBL/GenBank/DDBJ whole genome shotgun (WGS) entry which is preliminary data.</text>
</comment>
<feature type="compositionally biased region" description="Low complexity" evidence="1">
    <location>
        <begin position="1"/>
        <end position="17"/>
    </location>
</feature>
<dbReference type="EMBL" id="JAGIOB010000001">
    <property type="protein sequence ID" value="MBP2415101.1"/>
    <property type="molecule type" value="Genomic_DNA"/>
</dbReference>
<name>A0ABS4Z282_9ACTN</name>
<sequence>MAEGGDAPAAEAPAPVDEPTRDLDLQTLDQLVGALASYRGGLLVVSHDDAFLRRLDVTT</sequence>
<gene>
    <name evidence="2" type="ORF">JOF54_000023</name>
</gene>
<evidence type="ECO:0000256" key="1">
    <source>
        <dbReference type="SAM" id="MobiDB-lite"/>
    </source>
</evidence>
<dbReference type="InterPro" id="IPR027417">
    <property type="entry name" value="P-loop_NTPase"/>
</dbReference>
<evidence type="ECO:0000313" key="2">
    <source>
        <dbReference type="EMBL" id="MBP2415101.1"/>
    </source>
</evidence>
<dbReference type="SUPFAM" id="SSF52540">
    <property type="entry name" value="P-loop containing nucleoside triphosphate hydrolases"/>
    <property type="match status" value="1"/>
</dbReference>
<proteinExistence type="predicted"/>
<dbReference type="Proteomes" id="UP000758168">
    <property type="component" value="Unassembled WGS sequence"/>
</dbReference>
<reference evidence="2 3" key="1">
    <citation type="submission" date="2021-03" db="EMBL/GenBank/DDBJ databases">
        <title>Sequencing the genomes of 1000 actinobacteria strains.</title>
        <authorList>
            <person name="Klenk H.-P."/>
        </authorList>
    </citation>
    <scope>NUCLEOTIDE SEQUENCE [LARGE SCALE GENOMIC DNA]</scope>
    <source>
        <strain evidence="2 3">DSM 12936</strain>
    </source>
</reference>
<accession>A0ABS4Z282</accession>
<organism evidence="2 3">
    <name type="scientific">Microlunatus capsulatus</name>
    <dbReference type="NCBI Taxonomy" id="99117"/>
    <lineage>
        <taxon>Bacteria</taxon>
        <taxon>Bacillati</taxon>
        <taxon>Actinomycetota</taxon>
        <taxon>Actinomycetes</taxon>
        <taxon>Propionibacteriales</taxon>
        <taxon>Propionibacteriaceae</taxon>
        <taxon>Microlunatus</taxon>
    </lineage>
</organism>
<feature type="region of interest" description="Disordered" evidence="1">
    <location>
        <begin position="1"/>
        <end position="22"/>
    </location>
</feature>
<dbReference type="Gene3D" id="3.40.50.300">
    <property type="entry name" value="P-loop containing nucleotide triphosphate hydrolases"/>
    <property type="match status" value="1"/>
</dbReference>
<dbReference type="RefSeq" id="WP_210051831.1">
    <property type="nucleotide sequence ID" value="NZ_BAAAMH010000016.1"/>
</dbReference>
<keyword evidence="3" id="KW-1185">Reference proteome</keyword>
<evidence type="ECO:0000313" key="3">
    <source>
        <dbReference type="Proteomes" id="UP000758168"/>
    </source>
</evidence>